<evidence type="ECO:0000313" key="3">
    <source>
        <dbReference type="WBParaSite" id="SBAD_0000082101-mRNA-1"/>
    </source>
</evidence>
<dbReference type="EMBL" id="UZAM01006627">
    <property type="protein sequence ID" value="VDO92154.1"/>
    <property type="molecule type" value="Genomic_DNA"/>
</dbReference>
<reference evidence="1 2" key="2">
    <citation type="submission" date="2018-11" db="EMBL/GenBank/DDBJ databases">
        <authorList>
            <consortium name="Pathogen Informatics"/>
        </authorList>
    </citation>
    <scope>NUCLEOTIDE SEQUENCE [LARGE SCALE GENOMIC DNA]</scope>
</reference>
<keyword evidence="2" id="KW-1185">Reference proteome</keyword>
<dbReference type="Proteomes" id="UP000270296">
    <property type="component" value="Unassembled WGS sequence"/>
</dbReference>
<name>A0A183IB04_9BILA</name>
<dbReference type="AlphaFoldDB" id="A0A183IB04"/>
<evidence type="ECO:0000313" key="2">
    <source>
        <dbReference type="Proteomes" id="UP000270296"/>
    </source>
</evidence>
<dbReference type="WBParaSite" id="SBAD_0000082101-mRNA-1">
    <property type="protein sequence ID" value="SBAD_0000082101-mRNA-1"/>
    <property type="gene ID" value="SBAD_0000082101"/>
</dbReference>
<reference evidence="3" key="1">
    <citation type="submission" date="2016-06" db="UniProtKB">
        <authorList>
            <consortium name="WormBaseParasite"/>
        </authorList>
    </citation>
    <scope>IDENTIFICATION</scope>
</reference>
<evidence type="ECO:0000313" key="1">
    <source>
        <dbReference type="EMBL" id="VDO92154.1"/>
    </source>
</evidence>
<gene>
    <name evidence="1" type="ORF">SBAD_LOCUS798</name>
</gene>
<organism evidence="3">
    <name type="scientific">Soboliphyme baturini</name>
    <dbReference type="NCBI Taxonomy" id="241478"/>
    <lineage>
        <taxon>Eukaryota</taxon>
        <taxon>Metazoa</taxon>
        <taxon>Ecdysozoa</taxon>
        <taxon>Nematoda</taxon>
        <taxon>Enoplea</taxon>
        <taxon>Dorylaimia</taxon>
        <taxon>Dioctophymatida</taxon>
        <taxon>Dioctophymatoidea</taxon>
        <taxon>Soboliphymatidae</taxon>
        <taxon>Soboliphyme</taxon>
    </lineage>
</organism>
<proteinExistence type="predicted"/>
<accession>A0A183IB04</accession>
<sequence>MPPDGQAKMRGLRITCAEGMHQGDGEDGPTDRRPVPIIRDEGRRCRRTSTTQGKQVYILEIGLPNSAPASLITSTKKTYDQVDNVAAGWRKKTTGRGRDNFAFAFLPYCRKTPFEM</sequence>
<protein>
    <submittedName>
        <fullName evidence="1 3">Uncharacterized protein</fullName>
    </submittedName>
</protein>